<keyword evidence="3 5" id="KW-0863">Zinc-finger</keyword>
<keyword evidence="4" id="KW-0862">Zinc</keyword>
<evidence type="ECO:0000256" key="4">
    <source>
        <dbReference type="ARBA" id="ARBA00022833"/>
    </source>
</evidence>
<dbReference type="GO" id="GO:0005096">
    <property type="term" value="F:GTPase activator activity"/>
    <property type="evidence" value="ECO:0007669"/>
    <property type="project" value="UniProtKB-KW"/>
</dbReference>
<accession>A0A819NP50</accession>
<dbReference type="InterPro" id="IPR048248">
    <property type="entry name" value="PUA_eIF2d-like"/>
</dbReference>
<dbReference type="Proteomes" id="UP000663866">
    <property type="component" value="Unassembled WGS sequence"/>
</dbReference>
<evidence type="ECO:0000256" key="3">
    <source>
        <dbReference type="ARBA" id="ARBA00022771"/>
    </source>
</evidence>
<feature type="domain" description="Arf-GAP" evidence="6">
    <location>
        <begin position="17"/>
        <end position="135"/>
    </location>
</feature>
<dbReference type="FunFam" id="1.10.220.150:FF:000009">
    <property type="entry name" value="stromal membrane-associated protein 1 isoform X1"/>
    <property type="match status" value="1"/>
</dbReference>
<name>A0A819NP50_9BILA</name>
<dbReference type="PROSITE" id="PS50890">
    <property type="entry name" value="PUA"/>
    <property type="match status" value="1"/>
</dbReference>
<dbReference type="Gene3D" id="3.10.400.20">
    <property type="match status" value="1"/>
</dbReference>
<dbReference type="InterPro" id="IPR041366">
    <property type="entry name" value="Pre-PUA"/>
</dbReference>
<keyword evidence="1" id="KW-0343">GTPase activation</keyword>
<dbReference type="CDD" id="cd08839">
    <property type="entry name" value="ArfGap_SMAP"/>
    <property type="match status" value="1"/>
</dbReference>
<protein>
    <recommendedName>
        <fullName evidence="6">Arf-GAP domain-containing protein</fullName>
    </recommendedName>
</protein>
<dbReference type="InterPro" id="IPR036885">
    <property type="entry name" value="SWIB_MDM2_dom_sf"/>
</dbReference>
<dbReference type="InterPro" id="IPR015947">
    <property type="entry name" value="PUA-like_sf"/>
</dbReference>
<dbReference type="InterPro" id="IPR037278">
    <property type="entry name" value="ARFGAP/RecO"/>
</dbReference>
<gene>
    <name evidence="7" type="ORF">OVN521_LOCUS15035</name>
</gene>
<comment type="caution">
    <text evidence="7">The sequence shown here is derived from an EMBL/GenBank/DDBJ whole genome shotgun (WGS) entry which is preliminary data.</text>
</comment>
<dbReference type="PROSITE" id="PS50115">
    <property type="entry name" value="ARFGAP"/>
    <property type="match status" value="1"/>
</dbReference>
<dbReference type="GO" id="GO:0008270">
    <property type="term" value="F:zinc ion binding"/>
    <property type="evidence" value="ECO:0007669"/>
    <property type="project" value="UniProtKB-KW"/>
</dbReference>
<dbReference type="SMART" id="SM00105">
    <property type="entry name" value="ArfGap"/>
    <property type="match status" value="1"/>
</dbReference>
<dbReference type="SUPFAM" id="SSF88697">
    <property type="entry name" value="PUA domain-like"/>
    <property type="match status" value="1"/>
</dbReference>
<evidence type="ECO:0000313" key="7">
    <source>
        <dbReference type="EMBL" id="CAF4000840.1"/>
    </source>
</evidence>
<dbReference type="Pfam" id="PF26292">
    <property type="entry name" value="PUA_elF2D"/>
    <property type="match status" value="1"/>
</dbReference>
<evidence type="ECO:0000259" key="6">
    <source>
        <dbReference type="PROSITE" id="PS50115"/>
    </source>
</evidence>
<dbReference type="InterPro" id="IPR039757">
    <property type="entry name" value="EIF2D"/>
</dbReference>
<dbReference type="Gene3D" id="1.10.220.150">
    <property type="entry name" value="Arf GTPase activating protein"/>
    <property type="match status" value="1"/>
</dbReference>
<dbReference type="InterPro" id="IPR038508">
    <property type="entry name" value="ArfGAP_dom_sf"/>
</dbReference>
<keyword evidence="8" id="KW-1185">Reference proteome</keyword>
<keyword evidence="2" id="KW-0479">Metal-binding</keyword>
<dbReference type="Pfam" id="PF17832">
    <property type="entry name" value="Pre-PUA"/>
    <property type="match status" value="1"/>
</dbReference>
<dbReference type="CDD" id="cd21156">
    <property type="entry name" value="PUA_eIF2d-like"/>
    <property type="match status" value="1"/>
</dbReference>
<dbReference type="InterPro" id="IPR044732">
    <property type="entry name" value="ArfGAP_SMAP1-like"/>
</dbReference>
<evidence type="ECO:0000256" key="1">
    <source>
        <dbReference type="ARBA" id="ARBA00022468"/>
    </source>
</evidence>
<dbReference type="Pfam" id="PF26291">
    <property type="entry name" value="SWIB_eIF2D"/>
    <property type="match status" value="1"/>
</dbReference>
<evidence type="ECO:0000313" key="8">
    <source>
        <dbReference type="Proteomes" id="UP000663866"/>
    </source>
</evidence>
<evidence type="ECO:0000256" key="5">
    <source>
        <dbReference type="PROSITE-ProRule" id="PRU00288"/>
    </source>
</evidence>
<reference evidence="7" key="1">
    <citation type="submission" date="2021-02" db="EMBL/GenBank/DDBJ databases">
        <authorList>
            <person name="Nowell W R."/>
        </authorList>
    </citation>
    <scope>NUCLEOTIDE SEQUENCE</scope>
</reference>
<dbReference type="CDD" id="cd11610">
    <property type="entry name" value="eIF2D_N"/>
    <property type="match status" value="1"/>
</dbReference>
<dbReference type="EMBL" id="CAJOBG010002350">
    <property type="protein sequence ID" value="CAF4000840.1"/>
    <property type="molecule type" value="Genomic_DNA"/>
</dbReference>
<dbReference type="InterPro" id="IPR001164">
    <property type="entry name" value="ArfGAP_dom"/>
</dbReference>
<dbReference type="PANTHER" id="PTHR12217">
    <property type="entry name" value="EUKARYOTIC TRANSLATION INITIATION FACTOR 2D"/>
    <property type="match status" value="1"/>
</dbReference>
<dbReference type="GO" id="GO:0001731">
    <property type="term" value="P:formation of translation preinitiation complex"/>
    <property type="evidence" value="ECO:0007669"/>
    <property type="project" value="InterPro"/>
</dbReference>
<dbReference type="Pfam" id="PF01412">
    <property type="entry name" value="ArfGap"/>
    <property type="match status" value="1"/>
</dbReference>
<evidence type="ECO:0000256" key="2">
    <source>
        <dbReference type="ARBA" id="ARBA00022723"/>
    </source>
</evidence>
<dbReference type="InterPro" id="IPR048247">
    <property type="entry name" value="eIF2D_N"/>
</dbReference>
<organism evidence="7 8">
    <name type="scientific">Rotaria magnacalcarata</name>
    <dbReference type="NCBI Taxonomy" id="392030"/>
    <lineage>
        <taxon>Eukaryota</taxon>
        <taxon>Metazoa</taxon>
        <taxon>Spiralia</taxon>
        <taxon>Gnathifera</taxon>
        <taxon>Rotifera</taxon>
        <taxon>Eurotatoria</taxon>
        <taxon>Bdelloidea</taxon>
        <taxon>Philodinida</taxon>
        <taxon>Philodinidae</taxon>
        <taxon>Rotaria</taxon>
    </lineage>
</organism>
<dbReference type="SUPFAM" id="SSF47592">
    <property type="entry name" value="SWIB/MDM2 domain"/>
    <property type="match status" value="1"/>
</dbReference>
<dbReference type="Pfam" id="PF25304">
    <property type="entry name" value="WHD_eIF2D"/>
    <property type="match status" value="1"/>
</dbReference>
<dbReference type="AlphaFoldDB" id="A0A819NP50"/>
<dbReference type="GO" id="GO:0003743">
    <property type="term" value="F:translation initiation factor activity"/>
    <property type="evidence" value="ECO:0007669"/>
    <property type="project" value="InterPro"/>
</dbReference>
<proteinExistence type="predicted"/>
<dbReference type="InterPro" id="IPR057429">
    <property type="entry name" value="WH_eIF2D"/>
</dbReference>
<dbReference type="SUPFAM" id="SSF57863">
    <property type="entry name" value="ArfGap/RecO-like zinc finger"/>
    <property type="match status" value="1"/>
</dbReference>
<sequence>MAVRSEREKSKMQEKYQAILTHMLKEEDNKYCVDCDTKSPRWASWNIGVFICIRCAGFHRNLGVHISRVKSVNLDSWTAEHIASMQAMGNSRARAIYEANLPDGFRRPQADSTLESFIRAKYEQRKWIAKEWIPPEITVPIDLIESETNQRRTETTFDIERVENNAAKLKPFAVPASISKPVRQVTKTVSPPVIIPPVENDTQDLLNLDEPILPSSSNKSHSTPLPSIDILDPLSELFTTAATISSQNHTENNTQTNHSALMTNENIMALFNKPQASAAPGTGMHIRPAQIPPLNLAFPGFPYSSAQHSQLVPPQKSMSFAHNLYQQATNVGFQAQQGYPNQVRPGINYNNLNGMCSSNLASPTSTLTHNQIMFRKDFKAKGHTQVKSSDRKKLRQQIQQLYPALNDDILSLIIPTGKGEDFTSCKISLSTGDDILVYSSNKTPWFFVVEDIKSKTERILPTVYLLWKCPDLLPLKFHTHRHVFNKLMNGADLMLPGLILPPGSVISQTFRHVQRDQLCSICLDDNRYPIGIGQTTMDGDDMYMSGMKGRGIALLHIYQDTLWNFGPRTEGPYEKEQRQYFVTDQTKVEETAEPACAEASNAISSLNLDEESAPVSNSNEPPTHPESMDEILDTIFFYLCQRKAKSYELPLLASHFYTIMQDCVPGLTLDLKLSSHKKFSKFLQHQQQINSLIAIEEIKPGVLAISSFTLTKNEQLDSFRTPSWLKNYLSKASDAAATAAATTESERSTTKYIFPDIAELWKTNSRVNEILDCSSSTHYLRPDEIRQAVRAYVIRNNLNSDKQVKLDPILSRLFKTKDASSTSIGWNELNNAVFNAMSACTEVAFAHLEQPIRINGHISPIEIECVDRNRKRQTFIQETKYS</sequence>
<dbReference type="PANTHER" id="PTHR12217:SF4">
    <property type="entry name" value="EUKARYOTIC TRANSLATION INITIATION FACTOR 2D"/>
    <property type="match status" value="1"/>
</dbReference>
<dbReference type="FunFam" id="3.10.400.20:FF:000002">
    <property type="entry name" value="Eukaryotic translation initiation factor 2D"/>
    <property type="match status" value="1"/>
</dbReference>
<dbReference type="PRINTS" id="PR00405">
    <property type="entry name" value="REVINTRACTNG"/>
</dbReference>
<dbReference type="InterPro" id="IPR058886">
    <property type="entry name" value="SWIB_eIF2D"/>
</dbReference>